<keyword evidence="4" id="KW-1185">Reference proteome</keyword>
<comment type="caution">
    <text evidence="3">The sequence shown here is derived from an EMBL/GenBank/DDBJ whole genome shotgun (WGS) entry which is preliminary data.</text>
</comment>
<reference evidence="3 4" key="1">
    <citation type="submission" date="2017-02" db="EMBL/GenBank/DDBJ databases">
        <title>The new phylogeny of genus Mycobacterium.</title>
        <authorList>
            <person name="Tortoli E."/>
            <person name="Trovato A."/>
            <person name="Cirillo D.M."/>
        </authorList>
    </citation>
    <scope>NUCLEOTIDE SEQUENCE [LARGE SCALE GENOMIC DNA]</scope>
    <source>
        <strain evidence="3 4">DSM 45230</strain>
    </source>
</reference>
<dbReference type="Proteomes" id="UP000192319">
    <property type="component" value="Unassembled WGS sequence"/>
</dbReference>
<evidence type="ECO:0000313" key="4">
    <source>
        <dbReference type="Proteomes" id="UP000192319"/>
    </source>
</evidence>
<accession>A0ABX3R5H4</accession>
<feature type="region of interest" description="Disordered" evidence="1">
    <location>
        <begin position="35"/>
        <end position="96"/>
    </location>
</feature>
<proteinExistence type="predicted"/>
<dbReference type="InterPro" id="IPR043641">
    <property type="entry name" value="PPE-PPW_C"/>
</dbReference>
<feature type="domain" description="PPE-PPW subfamily C-terminal" evidence="2">
    <location>
        <begin position="94"/>
        <end position="139"/>
    </location>
</feature>
<dbReference type="Pfam" id="PF18878">
    <property type="entry name" value="PPE-PPW"/>
    <property type="match status" value="1"/>
</dbReference>
<evidence type="ECO:0000256" key="1">
    <source>
        <dbReference type="SAM" id="MobiDB-lite"/>
    </source>
</evidence>
<feature type="region of interest" description="Disordered" evidence="1">
    <location>
        <begin position="121"/>
        <end position="144"/>
    </location>
</feature>
<evidence type="ECO:0000313" key="3">
    <source>
        <dbReference type="EMBL" id="OQZ89226.1"/>
    </source>
</evidence>
<sequence>MPPPSTAPPTLTGAALTAGMDGYAYLVGGLGADARRAATARTRKKAPEPEGADAPAVAAAPEERAASPRRRRAKLTQPGRGYEYMDLEPEPAPSASGAGALGFVGTAARDGSSAAGLATLPAAGGGAGGPSVPMLPGTWEAGPD</sequence>
<evidence type="ECO:0000259" key="2">
    <source>
        <dbReference type="Pfam" id="PF18878"/>
    </source>
</evidence>
<organism evidence="3 4">
    <name type="scientific">Mycobacterium alsense</name>
    <dbReference type="NCBI Taxonomy" id="324058"/>
    <lineage>
        <taxon>Bacteria</taxon>
        <taxon>Bacillati</taxon>
        <taxon>Actinomycetota</taxon>
        <taxon>Actinomycetes</taxon>
        <taxon>Mycobacteriales</taxon>
        <taxon>Mycobacteriaceae</taxon>
        <taxon>Mycobacterium</taxon>
    </lineage>
</organism>
<protein>
    <recommendedName>
        <fullName evidence="2">PPE-PPW subfamily C-terminal domain-containing protein</fullName>
    </recommendedName>
</protein>
<gene>
    <name evidence="3" type="ORF">BST11_18705</name>
</gene>
<name>A0ABX3R5H4_9MYCO</name>
<dbReference type="EMBL" id="MVHD01000037">
    <property type="protein sequence ID" value="OQZ89226.1"/>
    <property type="molecule type" value="Genomic_DNA"/>
</dbReference>